<reference evidence="3" key="1">
    <citation type="submission" date="2025-08" db="UniProtKB">
        <authorList>
            <consortium name="RefSeq"/>
        </authorList>
    </citation>
    <scope>IDENTIFICATION</scope>
</reference>
<dbReference type="Pfam" id="PF03732">
    <property type="entry name" value="Retrotrans_gag"/>
    <property type="match status" value="1"/>
</dbReference>
<dbReference type="PANTHER" id="PTHR33223">
    <property type="entry name" value="CCHC-TYPE DOMAIN-CONTAINING PROTEIN"/>
    <property type="match status" value="1"/>
</dbReference>
<proteinExistence type="predicted"/>
<dbReference type="PANTHER" id="PTHR33223:SF11">
    <property type="entry name" value="ELEMENT PROTEIN, PUTATIVE-RELATED"/>
    <property type="match status" value="1"/>
</dbReference>
<feature type="domain" description="Retrotransposon gag" evidence="2">
    <location>
        <begin position="137"/>
        <end position="205"/>
    </location>
</feature>
<accession>A0A1S4CV66</accession>
<dbReference type="PaxDb" id="4097-A0A1S4CV66"/>
<dbReference type="InterPro" id="IPR005162">
    <property type="entry name" value="Retrotrans_gag_dom"/>
</dbReference>
<dbReference type="AlphaFoldDB" id="A0A1S4CV66"/>
<organism evidence="3">
    <name type="scientific">Nicotiana tabacum</name>
    <name type="common">Common tobacco</name>
    <dbReference type="NCBI Taxonomy" id="4097"/>
    <lineage>
        <taxon>Eukaryota</taxon>
        <taxon>Viridiplantae</taxon>
        <taxon>Streptophyta</taxon>
        <taxon>Embryophyta</taxon>
        <taxon>Tracheophyta</taxon>
        <taxon>Spermatophyta</taxon>
        <taxon>Magnoliopsida</taxon>
        <taxon>eudicotyledons</taxon>
        <taxon>Gunneridae</taxon>
        <taxon>Pentapetalae</taxon>
        <taxon>asterids</taxon>
        <taxon>lamiids</taxon>
        <taxon>Solanales</taxon>
        <taxon>Solanaceae</taxon>
        <taxon>Nicotianoideae</taxon>
        <taxon>Nicotianeae</taxon>
        <taxon>Nicotiana</taxon>
    </lineage>
</organism>
<dbReference type="OrthoDB" id="1923650at2759"/>
<feature type="compositionally biased region" description="Polar residues" evidence="1">
    <location>
        <begin position="304"/>
        <end position="319"/>
    </location>
</feature>
<evidence type="ECO:0000256" key="1">
    <source>
        <dbReference type="SAM" id="MobiDB-lite"/>
    </source>
</evidence>
<protein>
    <recommendedName>
        <fullName evidence="2">Retrotransposon gag domain-containing protein</fullName>
    </recommendedName>
</protein>
<name>A0A1S4CV66_TOBAC</name>
<dbReference type="RefSeq" id="XP_016505011.1">
    <property type="nucleotide sequence ID" value="XM_016649525.1"/>
</dbReference>
<evidence type="ECO:0000313" key="3">
    <source>
        <dbReference type="RefSeq" id="XP_016505011.1"/>
    </source>
</evidence>
<feature type="region of interest" description="Disordered" evidence="1">
    <location>
        <begin position="295"/>
        <end position="326"/>
    </location>
</feature>
<sequence>MNPNLHRREGERCMPRSSLRTGELFEGLSHPEKAFRALNRANKNNKQLKQKDQLKSKMDNVDDINGNNRNDHVDPSNGVIQVETFQITNNMLHLLQNKGLFSGLYIEDPQQHLKNFISICVTQRQLNVTPEAIKLLLFPFSVTGEAQTWLNSLPINSISTWEELVKQFLNKFYSPNKIARQIDEILQFRQKPTETLQETWESLKANVDTSAGGAFLSKTFTECKILLDKMAQNSSWMTRGTTLTSIVHYVAIDPNNSNAENIATLMTQMSLLTKKIDEMGTKQVHIIDTTNGGLQGGQQWGLVPNQQYRPNQPQHNPNPGSARPQGQVVRYQRQHGYNQQHQQRLAYQPPHQQQDINMIEIRDMLQQLIGTNGKMQEKLAAHDSTIKGIETQLGQLSMALNNRPQGTLPADTNINPKEHNPNQLMTVSLKNGRDLDRELGVAQSRRETTPTTPVTLEVDESAEFTEVVIEQAQVDKGKEKEGEQL</sequence>
<evidence type="ECO:0000259" key="2">
    <source>
        <dbReference type="Pfam" id="PF03732"/>
    </source>
</evidence>
<gene>
    <name evidence="3" type="primary">LOC107822937</name>
</gene>
<dbReference type="KEGG" id="nta:107822937"/>